<dbReference type="GO" id="GO:0008289">
    <property type="term" value="F:lipid binding"/>
    <property type="evidence" value="ECO:0007669"/>
    <property type="project" value="InterPro"/>
</dbReference>
<dbReference type="Gene3D" id="1.10.110.10">
    <property type="entry name" value="Plant lipid-transfer and hydrophobic proteins"/>
    <property type="match status" value="1"/>
</dbReference>
<proteinExistence type="predicted"/>
<dbReference type="GO" id="GO:0006869">
    <property type="term" value="P:lipid transport"/>
    <property type="evidence" value="ECO:0007669"/>
    <property type="project" value="InterPro"/>
</dbReference>
<dbReference type="SUPFAM" id="SSF47699">
    <property type="entry name" value="Bifunctional inhibitor/lipid-transfer protein/seed storage 2S albumin"/>
    <property type="match status" value="1"/>
</dbReference>
<dbReference type="AlphaFoldDB" id="N1QZQ1"/>
<dbReference type="InterPro" id="IPR016140">
    <property type="entry name" value="Bifunc_inhib/LTP/seed_store"/>
</dbReference>
<protein>
    <submittedName>
        <fullName evidence="2">Non-specific lipid-transfer protein 1</fullName>
    </submittedName>
</protein>
<dbReference type="InterPro" id="IPR036312">
    <property type="entry name" value="Bifun_inhib/LTP/seed_sf"/>
</dbReference>
<evidence type="ECO:0000313" key="2">
    <source>
        <dbReference type="EnsemblPlants" id="EMT17159"/>
    </source>
</evidence>
<dbReference type="EnsemblPlants" id="EMT17159">
    <property type="protein sequence ID" value="EMT17159"/>
    <property type="gene ID" value="F775_21559"/>
</dbReference>
<evidence type="ECO:0000259" key="1">
    <source>
        <dbReference type="Pfam" id="PF00234"/>
    </source>
</evidence>
<sequence length="202" mass="22318">MTPTRYLAALAAAAALLFMLGGLHGVEAGPADTDCAVAQTAFGDCTGYVAGVEDKLSPRCCRGLADIRDMAPTFDRRRALCACIHKEMLAAGKVVTRRAATLPARCGVRISFLPTAHAFDCYRFAFVEYDFNVNAIASVLVLPKMKKQQKPKSLKCPRRIRDYKGKNENKENRAKTKREKCNRLPLNVRWACVLSNFNGFGR</sequence>
<dbReference type="InterPro" id="IPR000528">
    <property type="entry name" value="Plant_nsLTP"/>
</dbReference>
<organism evidence="2">
    <name type="scientific">Aegilops tauschii</name>
    <name type="common">Tausch's goatgrass</name>
    <name type="synonym">Aegilops squarrosa</name>
    <dbReference type="NCBI Taxonomy" id="37682"/>
    <lineage>
        <taxon>Eukaryota</taxon>
        <taxon>Viridiplantae</taxon>
        <taxon>Streptophyta</taxon>
        <taxon>Embryophyta</taxon>
        <taxon>Tracheophyta</taxon>
        <taxon>Spermatophyta</taxon>
        <taxon>Magnoliopsida</taxon>
        <taxon>Liliopsida</taxon>
        <taxon>Poales</taxon>
        <taxon>Poaceae</taxon>
        <taxon>BOP clade</taxon>
        <taxon>Pooideae</taxon>
        <taxon>Triticodae</taxon>
        <taxon>Triticeae</taxon>
        <taxon>Triticinae</taxon>
        <taxon>Aegilops</taxon>
    </lineage>
</organism>
<dbReference type="PANTHER" id="PTHR33076">
    <property type="entry name" value="NON-SPECIFIC LIPID-TRANSFER PROTEIN 2-RELATED"/>
    <property type="match status" value="1"/>
</dbReference>
<accession>N1QZQ1</accession>
<feature type="domain" description="Bifunctional inhibitor/plant lipid transfer protein/seed storage helical" evidence="1">
    <location>
        <begin position="35"/>
        <end position="121"/>
    </location>
</feature>
<reference evidence="2" key="1">
    <citation type="submission" date="2015-06" db="UniProtKB">
        <authorList>
            <consortium name="EnsemblPlants"/>
        </authorList>
    </citation>
    <scope>IDENTIFICATION</scope>
</reference>
<dbReference type="CDD" id="cd01960">
    <property type="entry name" value="nsLTP1"/>
    <property type="match status" value="1"/>
</dbReference>
<name>N1QZQ1_AEGTA</name>
<dbReference type="PRINTS" id="PR00382">
    <property type="entry name" value="LIPIDTRNSFER"/>
</dbReference>
<dbReference type="Pfam" id="PF00234">
    <property type="entry name" value="Tryp_alpha_amyl"/>
    <property type="match status" value="1"/>
</dbReference>